<evidence type="ECO:0000313" key="3">
    <source>
        <dbReference type="Proteomes" id="UP000276133"/>
    </source>
</evidence>
<comment type="caution">
    <text evidence="2">The sequence shown here is derived from an EMBL/GenBank/DDBJ whole genome shotgun (WGS) entry which is preliminary data.</text>
</comment>
<accession>A0A3M7TAQ0</accession>
<gene>
    <name evidence="2" type="ORF">BpHYR1_003451</name>
</gene>
<sequence length="112" mass="12511">MNQVHPPQTYGAHKPAPISGCPPGLEYLTQLDFLLLQQEVSLLEGRGGKPNFSSQKSFFYSSDISGLIQDRFKIRTGSINRFTNTNRFHKPVPNTNRFPTPTRSVGSHTNGH</sequence>
<reference evidence="2 3" key="1">
    <citation type="journal article" date="2018" name="Sci. Rep.">
        <title>Genomic signatures of local adaptation to the degree of environmental predictability in rotifers.</title>
        <authorList>
            <person name="Franch-Gras L."/>
            <person name="Hahn C."/>
            <person name="Garcia-Roger E.M."/>
            <person name="Carmona M.J."/>
            <person name="Serra M."/>
            <person name="Gomez A."/>
        </authorList>
    </citation>
    <scope>NUCLEOTIDE SEQUENCE [LARGE SCALE GENOMIC DNA]</scope>
    <source>
        <strain evidence="2">HYR1</strain>
    </source>
</reference>
<dbReference type="EMBL" id="REGN01000010">
    <property type="protein sequence ID" value="RNA45184.1"/>
    <property type="molecule type" value="Genomic_DNA"/>
</dbReference>
<feature type="region of interest" description="Disordered" evidence="1">
    <location>
        <begin position="83"/>
        <end position="112"/>
    </location>
</feature>
<organism evidence="2 3">
    <name type="scientific">Brachionus plicatilis</name>
    <name type="common">Marine rotifer</name>
    <name type="synonym">Brachionus muelleri</name>
    <dbReference type="NCBI Taxonomy" id="10195"/>
    <lineage>
        <taxon>Eukaryota</taxon>
        <taxon>Metazoa</taxon>
        <taxon>Spiralia</taxon>
        <taxon>Gnathifera</taxon>
        <taxon>Rotifera</taxon>
        <taxon>Eurotatoria</taxon>
        <taxon>Monogononta</taxon>
        <taxon>Pseudotrocha</taxon>
        <taxon>Ploima</taxon>
        <taxon>Brachionidae</taxon>
        <taxon>Brachionus</taxon>
    </lineage>
</organism>
<dbReference type="OrthoDB" id="191150at2759"/>
<keyword evidence="3" id="KW-1185">Reference proteome</keyword>
<name>A0A3M7TAQ0_BRAPC</name>
<protein>
    <submittedName>
        <fullName evidence="2">Uncharacterized protein</fullName>
    </submittedName>
</protein>
<dbReference type="Proteomes" id="UP000276133">
    <property type="component" value="Unassembled WGS sequence"/>
</dbReference>
<proteinExistence type="predicted"/>
<evidence type="ECO:0000256" key="1">
    <source>
        <dbReference type="SAM" id="MobiDB-lite"/>
    </source>
</evidence>
<feature type="compositionally biased region" description="Polar residues" evidence="1">
    <location>
        <begin position="93"/>
        <end position="112"/>
    </location>
</feature>
<dbReference type="AlphaFoldDB" id="A0A3M7TAQ0"/>
<evidence type="ECO:0000313" key="2">
    <source>
        <dbReference type="EMBL" id="RNA45184.1"/>
    </source>
</evidence>